<keyword evidence="3" id="KW-1185">Reference proteome</keyword>
<dbReference type="EMBL" id="CP025682">
    <property type="protein sequence ID" value="AUN96204.1"/>
    <property type="molecule type" value="Genomic_DNA"/>
</dbReference>
<evidence type="ECO:0000256" key="1">
    <source>
        <dbReference type="SAM" id="Phobius"/>
    </source>
</evidence>
<dbReference type="AlphaFoldDB" id="A0A2I6SAD8"/>
<evidence type="ECO:0000313" key="3">
    <source>
        <dbReference type="Proteomes" id="UP000242205"/>
    </source>
</evidence>
<dbReference type="KEGG" id="atw:C0099_15410"/>
<name>A0A2I6SAD8_9RHOO</name>
<sequence>MRALLLHLWLLLSFRHPGSGLPYSWRPVFALIVLAALFAALRWEVLHDPYTFARAIELSSIAFALFFWLVLIAMISTRFASGYALVSIGADCATMALALIGLFGPGVRMAILFVEIVALARLATVLLRRAGSRGH</sequence>
<gene>
    <name evidence="2" type="ORF">C0099_15410</name>
</gene>
<organism evidence="2 3">
    <name type="scientific">Pseudazoarcus pumilus</name>
    <dbReference type="NCBI Taxonomy" id="2067960"/>
    <lineage>
        <taxon>Bacteria</taxon>
        <taxon>Pseudomonadati</taxon>
        <taxon>Pseudomonadota</taxon>
        <taxon>Betaproteobacteria</taxon>
        <taxon>Rhodocyclales</taxon>
        <taxon>Zoogloeaceae</taxon>
        <taxon>Pseudazoarcus</taxon>
    </lineage>
</organism>
<feature type="transmembrane region" description="Helical" evidence="1">
    <location>
        <begin position="25"/>
        <end position="43"/>
    </location>
</feature>
<keyword evidence="1" id="KW-0812">Transmembrane</keyword>
<proteinExistence type="predicted"/>
<keyword evidence="1" id="KW-1133">Transmembrane helix</keyword>
<dbReference type="RefSeq" id="WP_102248246.1">
    <property type="nucleotide sequence ID" value="NZ_CP025682.1"/>
</dbReference>
<accession>A0A2I6SAD8</accession>
<evidence type="ECO:0000313" key="2">
    <source>
        <dbReference type="EMBL" id="AUN96204.1"/>
    </source>
</evidence>
<feature type="transmembrane region" description="Helical" evidence="1">
    <location>
        <begin position="55"/>
        <end position="76"/>
    </location>
</feature>
<reference evidence="2 3" key="1">
    <citation type="submission" date="2018-01" db="EMBL/GenBank/DDBJ databases">
        <authorList>
            <person name="Fu G.-Y."/>
        </authorList>
    </citation>
    <scope>NUCLEOTIDE SEQUENCE [LARGE SCALE GENOMIC DNA]</scope>
    <source>
        <strain evidence="2 3">SY39</strain>
    </source>
</reference>
<keyword evidence="1" id="KW-0472">Membrane</keyword>
<protein>
    <submittedName>
        <fullName evidence="2">Uncharacterized protein</fullName>
    </submittedName>
</protein>
<dbReference type="Proteomes" id="UP000242205">
    <property type="component" value="Chromosome"/>
</dbReference>